<reference evidence="3" key="1">
    <citation type="submission" date="2017-09" db="EMBL/GenBank/DDBJ databases">
        <title>Depth-based differentiation of microbial function through sediment-hosted aquifers and enrichment of novel symbionts in the deep terrestrial subsurface.</title>
        <authorList>
            <person name="Probst A.J."/>
            <person name="Ladd B."/>
            <person name="Jarett J.K."/>
            <person name="Geller-Mcgrath D.E."/>
            <person name="Sieber C.M.K."/>
            <person name="Emerson J.B."/>
            <person name="Anantharaman K."/>
            <person name="Thomas B.C."/>
            <person name="Malmstrom R."/>
            <person name="Stieglmeier M."/>
            <person name="Klingl A."/>
            <person name="Woyke T."/>
            <person name="Ryan C.M."/>
            <person name="Banfield J.F."/>
        </authorList>
    </citation>
    <scope>NUCLEOTIDE SEQUENCE [LARGE SCALE GENOMIC DNA]</scope>
</reference>
<feature type="transmembrane region" description="Helical" evidence="1">
    <location>
        <begin position="356"/>
        <end position="374"/>
    </location>
</feature>
<keyword evidence="1" id="KW-0472">Membrane</keyword>
<dbReference type="AlphaFoldDB" id="A0A2M7Z7W4"/>
<feature type="transmembrane region" description="Helical" evidence="1">
    <location>
        <begin position="285"/>
        <end position="303"/>
    </location>
</feature>
<comment type="caution">
    <text evidence="2">The sequence shown here is derived from an EMBL/GenBank/DDBJ whole genome shotgun (WGS) entry which is preliminary data.</text>
</comment>
<feature type="transmembrane region" description="Helical" evidence="1">
    <location>
        <begin position="201"/>
        <end position="222"/>
    </location>
</feature>
<dbReference type="InterPro" id="IPR025291">
    <property type="entry name" value="DUF4153"/>
</dbReference>
<sequence length="518" mass="59585">MNFFFLQKDNQRTKRLTFVIISIFIVTLADFLFIKQLPGINVFIVTFAYLFGFSAVALATKHVQNKKFFLLTIPILLLSLSSALYSNLLVQSVGLLVLSISLILYGLLLTLKNPDRHPIIFKNIPTITNIFDPLFKVKVLFTDIFVWEKGKKAQKIIRKILLGLGISLPILAIFTLLLLNADAVFKDFFINLTDNFVDFTIFDRIIRIVIGTVIIGTLWYVFIDQAHKLNHREANIKKFDSIVLGIILGSVNALFVAFVFIQIKYLFAGSPLDLDLTYAEYAKHGFFELVWVVLLSAVLHLIVFRSTSKHKTPILIKIFQVSLISQVGIIAYSALMRMNMYQEAYGYTVKRLYVEWFIYVIIGLLLFSGIALFAKLSFQKFFSRSLLLVFCAFVSVSLINVDYLIAKENVRRVIQDGESLDIMYLSTLSPDVVPALLPLFKDKELVTKVNTDYLKKVSGKVRIHSLEELISFYIRDIEKRNSWPSWYYGKKNLQEVKDVFDLRIKLLLEEQEKIQENI</sequence>
<evidence type="ECO:0000313" key="2">
    <source>
        <dbReference type="EMBL" id="PJA90550.1"/>
    </source>
</evidence>
<dbReference type="Pfam" id="PF13687">
    <property type="entry name" value="DUF4153"/>
    <property type="match status" value="1"/>
</dbReference>
<dbReference type="EMBL" id="PFVJ01000002">
    <property type="protein sequence ID" value="PJA90550.1"/>
    <property type="molecule type" value="Genomic_DNA"/>
</dbReference>
<evidence type="ECO:0000256" key="1">
    <source>
        <dbReference type="SAM" id="Phobius"/>
    </source>
</evidence>
<feature type="transmembrane region" description="Helical" evidence="1">
    <location>
        <begin position="68"/>
        <end position="86"/>
    </location>
</feature>
<evidence type="ECO:0000313" key="3">
    <source>
        <dbReference type="Proteomes" id="UP000230843"/>
    </source>
</evidence>
<protein>
    <submittedName>
        <fullName evidence="2">Uncharacterized protein</fullName>
    </submittedName>
</protein>
<accession>A0A2M7Z7W4</accession>
<gene>
    <name evidence="2" type="ORF">CO137_00035</name>
</gene>
<feature type="transmembrane region" description="Helical" evidence="1">
    <location>
        <begin position="16"/>
        <end position="34"/>
    </location>
</feature>
<feature type="transmembrane region" description="Helical" evidence="1">
    <location>
        <begin position="386"/>
        <end position="406"/>
    </location>
</feature>
<dbReference type="Proteomes" id="UP000230843">
    <property type="component" value="Unassembled WGS sequence"/>
</dbReference>
<feature type="transmembrane region" description="Helical" evidence="1">
    <location>
        <begin position="242"/>
        <end position="265"/>
    </location>
</feature>
<keyword evidence="1" id="KW-1133">Transmembrane helix</keyword>
<organism evidence="2 3">
    <name type="scientific">Candidatus Magasanikbacteria bacterium CG_4_9_14_3_um_filter_32_9</name>
    <dbReference type="NCBI Taxonomy" id="1974644"/>
    <lineage>
        <taxon>Bacteria</taxon>
        <taxon>Candidatus Magasanikiibacteriota</taxon>
    </lineage>
</organism>
<feature type="transmembrane region" description="Helical" evidence="1">
    <location>
        <begin position="40"/>
        <end position="59"/>
    </location>
</feature>
<feature type="transmembrane region" description="Helical" evidence="1">
    <location>
        <begin position="92"/>
        <end position="111"/>
    </location>
</feature>
<keyword evidence="1" id="KW-0812">Transmembrane</keyword>
<feature type="transmembrane region" description="Helical" evidence="1">
    <location>
        <begin position="160"/>
        <end position="181"/>
    </location>
</feature>
<name>A0A2M7Z7W4_9BACT</name>
<proteinExistence type="predicted"/>
<feature type="transmembrane region" description="Helical" evidence="1">
    <location>
        <begin position="315"/>
        <end position="336"/>
    </location>
</feature>